<sequence length="251" mass="28369">MTHFLILIVLLFPKLSDYKQAVSYDVATPLFSDYTYKERMISIPSGKKIVITDNGLPQFPEGTILFKTFSQQGIKIETRVLLKTPTGWEPGIYIWDAAQQDAYLSKGGEKKVNSYILPTIKQCHSCHGKDIQPIGFKARNIYHQIPFFVQAGILETPDLSKISPLPNWQDTTVTIESRARAYLDVNCAHCHNATGMCNKSDLRLAYEAYLDPTYKKHILKFMQSGKMPLLGTHMIHKEGVALIANYIATLK</sequence>
<dbReference type="RefSeq" id="WP_116977204.1">
    <property type="nucleotide sequence ID" value="NZ_QPMM01000010.1"/>
</dbReference>
<dbReference type="SUPFAM" id="SSF46626">
    <property type="entry name" value="Cytochrome c"/>
    <property type="match status" value="1"/>
</dbReference>
<dbReference type="AlphaFoldDB" id="A0A3E1Y6A8"/>
<dbReference type="OrthoDB" id="338827at2"/>
<reference evidence="1 2" key="1">
    <citation type="submission" date="2018-07" db="EMBL/GenBank/DDBJ databases">
        <title>Chitinophaga K2CV101002-2 sp. nov., isolated from a monsoon evergreen broad-leaved forest soil.</title>
        <authorList>
            <person name="Lv Y."/>
        </authorList>
    </citation>
    <scope>NUCLEOTIDE SEQUENCE [LARGE SCALE GENOMIC DNA]</scope>
    <source>
        <strain evidence="1 2">GDMCC 1.1288</strain>
    </source>
</reference>
<dbReference type="GO" id="GO:0020037">
    <property type="term" value="F:heme binding"/>
    <property type="evidence" value="ECO:0007669"/>
    <property type="project" value="InterPro"/>
</dbReference>
<comment type="caution">
    <text evidence="1">The sequence shown here is derived from an EMBL/GenBank/DDBJ whole genome shotgun (WGS) entry which is preliminary data.</text>
</comment>
<dbReference type="EMBL" id="QPMM01000010">
    <property type="protein sequence ID" value="RFS20482.1"/>
    <property type="molecule type" value="Genomic_DNA"/>
</dbReference>
<keyword evidence="2" id="KW-1185">Reference proteome</keyword>
<evidence type="ECO:0008006" key="3">
    <source>
        <dbReference type="Google" id="ProtNLM"/>
    </source>
</evidence>
<accession>A0A3E1Y6A8</accession>
<name>A0A3E1Y6A8_9BACT</name>
<gene>
    <name evidence="1" type="ORF">DVR12_18100</name>
</gene>
<evidence type="ECO:0000313" key="2">
    <source>
        <dbReference type="Proteomes" id="UP000260644"/>
    </source>
</evidence>
<proteinExistence type="predicted"/>
<dbReference type="GO" id="GO:0009055">
    <property type="term" value="F:electron transfer activity"/>
    <property type="evidence" value="ECO:0007669"/>
    <property type="project" value="InterPro"/>
</dbReference>
<evidence type="ECO:0000313" key="1">
    <source>
        <dbReference type="EMBL" id="RFS20482.1"/>
    </source>
</evidence>
<dbReference type="Proteomes" id="UP000260644">
    <property type="component" value="Unassembled WGS sequence"/>
</dbReference>
<protein>
    <recommendedName>
        <fullName evidence="3">Cytochrome c domain-containing protein</fullName>
    </recommendedName>
</protein>
<dbReference type="InterPro" id="IPR036909">
    <property type="entry name" value="Cyt_c-like_dom_sf"/>
</dbReference>
<organism evidence="1 2">
    <name type="scientific">Chitinophaga silvatica</name>
    <dbReference type="NCBI Taxonomy" id="2282649"/>
    <lineage>
        <taxon>Bacteria</taxon>
        <taxon>Pseudomonadati</taxon>
        <taxon>Bacteroidota</taxon>
        <taxon>Chitinophagia</taxon>
        <taxon>Chitinophagales</taxon>
        <taxon>Chitinophagaceae</taxon>
        <taxon>Chitinophaga</taxon>
    </lineage>
</organism>